<evidence type="ECO:0000259" key="3">
    <source>
        <dbReference type="PROSITE" id="PS51635"/>
    </source>
</evidence>
<dbReference type="GO" id="GO:0016787">
    <property type="term" value="F:hydrolase activity"/>
    <property type="evidence" value="ECO:0007669"/>
    <property type="project" value="UniProtKB-UniRule"/>
</dbReference>
<protein>
    <submittedName>
        <fullName evidence="4">Patatin-like phospholipase family protein</fullName>
    </submittedName>
</protein>
<reference evidence="4 5" key="1">
    <citation type="submission" date="2019-07" db="EMBL/GenBank/DDBJ databases">
        <title>Cryptosporangium phraense sp. nov., isolated from plant litter.</title>
        <authorList>
            <person name="Suriyachadkun C."/>
        </authorList>
    </citation>
    <scope>NUCLEOTIDE SEQUENCE [LARGE SCALE GENOMIC DNA]</scope>
    <source>
        <strain evidence="4 5">A-T 5661</strain>
    </source>
</reference>
<feature type="short sequence motif" description="GXSXG" evidence="2">
    <location>
        <begin position="42"/>
        <end position="46"/>
    </location>
</feature>
<dbReference type="EMBL" id="VIRS01000016">
    <property type="protein sequence ID" value="TQS42889.1"/>
    <property type="molecule type" value="Genomic_DNA"/>
</dbReference>
<sequence>MTRRGLVIGAGGVLGFAWAAGALKALERAEGFDCRDVDALVGTSAGSILASLLSCGAPVDSIVRHQQGIPAPEDPVVDYDEEVDGAGPAPPWPAFALGSPGLLWRAARHPASMSPMVALSGLVPRGRAAHTGVRRLIGSVLPCEDWPDRPRPWVVAMDYASGERVVFGREGAPEAPLADAVSASCAVPGWFAPIRIGGRPYVDGGTYSTASADLLAGCDLDEVYVLTPMASFAYDAPTSFAGKLERRVRRSLTAQLLREAEVLRASGTRVTLLGPGPEDLTAIGPNLMDARRRASVLETSLRTSWAALRPEPTTRRLRSVPFDIAG</sequence>
<feature type="active site" description="Proton acceptor" evidence="2">
    <location>
        <position position="203"/>
    </location>
</feature>
<comment type="caution">
    <text evidence="4">The sequence shown here is derived from an EMBL/GenBank/DDBJ whole genome shotgun (WGS) entry which is preliminary data.</text>
</comment>
<dbReference type="RefSeq" id="WP_142706813.1">
    <property type="nucleotide sequence ID" value="NZ_VIRS01000016.1"/>
</dbReference>
<feature type="domain" description="PNPLA" evidence="3">
    <location>
        <begin position="7"/>
        <end position="216"/>
    </location>
</feature>
<dbReference type="SUPFAM" id="SSF52151">
    <property type="entry name" value="FabD/lysophospholipase-like"/>
    <property type="match status" value="1"/>
</dbReference>
<dbReference type="PROSITE" id="PS51635">
    <property type="entry name" value="PNPLA"/>
    <property type="match status" value="1"/>
</dbReference>
<evidence type="ECO:0000256" key="1">
    <source>
        <dbReference type="ARBA" id="ARBA00023098"/>
    </source>
</evidence>
<keyword evidence="2" id="KW-0442">Lipid degradation</keyword>
<name>A0A545ANH3_9ACTN</name>
<evidence type="ECO:0000313" key="5">
    <source>
        <dbReference type="Proteomes" id="UP000317982"/>
    </source>
</evidence>
<dbReference type="InterPro" id="IPR016035">
    <property type="entry name" value="Acyl_Trfase/lysoPLipase"/>
</dbReference>
<comment type="caution">
    <text evidence="2">Lacks conserved residue(s) required for the propagation of feature annotation.</text>
</comment>
<dbReference type="GO" id="GO:0016042">
    <property type="term" value="P:lipid catabolic process"/>
    <property type="evidence" value="ECO:0007669"/>
    <property type="project" value="UniProtKB-UniRule"/>
</dbReference>
<dbReference type="OrthoDB" id="2339873at2"/>
<feature type="active site" description="Nucleophile" evidence="2">
    <location>
        <position position="44"/>
    </location>
</feature>
<dbReference type="Pfam" id="PF01734">
    <property type="entry name" value="Patatin"/>
    <property type="match status" value="1"/>
</dbReference>
<dbReference type="AlphaFoldDB" id="A0A545ANH3"/>
<dbReference type="Gene3D" id="3.40.1090.10">
    <property type="entry name" value="Cytosolic phospholipase A2 catalytic domain"/>
    <property type="match status" value="2"/>
</dbReference>
<feature type="short sequence motif" description="DGA/G" evidence="2">
    <location>
        <begin position="203"/>
        <end position="205"/>
    </location>
</feature>
<dbReference type="InterPro" id="IPR002641">
    <property type="entry name" value="PNPLA_dom"/>
</dbReference>
<keyword evidence="5" id="KW-1185">Reference proteome</keyword>
<evidence type="ECO:0000313" key="4">
    <source>
        <dbReference type="EMBL" id="TQS42889.1"/>
    </source>
</evidence>
<keyword evidence="2" id="KW-0378">Hydrolase</keyword>
<gene>
    <name evidence="4" type="ORF">FL583_22870</name>
</gene>
<accession>A0A545ANH3</accession>
<evidence type="ECO:0000256" key="2">
    <source>
        <dbReference type="PROSITE-ProRule" id="PRU01161"/>
    </source>
</evidence>
<dbReference type="Proteomes" id="UP000317982">
    <property type="component" value="Unassembled WGS sequence"/>
</dbReference>
<organism evidence="4 5">
    <name type="scientific">Cryptosporangium phraense</name>
    <dbReference type="NCBI Taxonomy" id="2593070"/>
    <lineage>
        <taxon>Bacteria</taxon>
        <taxon>Bacillati</taxon>
        <taxon>Actinomycetota</taxon>
        <taxon>Actinomycetes</taxon>
        <taxon>Cryptosporangiales</taxon>
        <taxon>Cryptosporangiaceae</taxon>
        <taxon>Cryptosporangium</taxon>
    </lineage>
</organism>
<proteinExistence type="predicted"/>
<keyword evidence="1 2" id="KW-0443">Lipid metabolism</keyword>
<dbReference type="InParanoid" id="A0A545ANH3"/>